<evidence type="ECO:0000313" key="1">
    <source>
        <dbReference type="EMBL" id="GAI60251.1"/>
    </source>
</evidence>
<organism evidence="1">
    <name type="scientific">marine sediment metagenome</name>
    <dbReference type="NCBI Taxonomy" id="412755"/>
    <lineage>
        <taxon>unclassified sequences</taxon>
        <taxon>metagenomes</taxon>
        <taxon>ecological metagenomes</taxon>
    </lineage>
</organism>
<accession>X1QZI4</accession>
<proteinExistence type="predicted"/>
<sequence length="81" mass="9934">MFLKIKSKIIREKRVIENSENKMLEIKEKKIDTIPKRCNICNSEEIKFWDETNEERIYICRSCKHFVAIPFNVDKIRFYFT</sequence>
<gene>
    <name evidence="1" type="ORF">S12H4_07546</name>
</gene>
<protein>
    <submittedName>
        <fullName evidence="1">Uncharacterized protein</fullName>
    </submittedName>
</protein>
<name>X1QZI4_9ZZZZ</name>
<dbReference type="AlphaFoldDB" id="X1QZI4"/>
<dbReference type="EMBL" id="BARW01002796">
    <property type="protein sequence ID" value="GAI60251.1"/>
    <property type="molecule type" value="Genomic_DNA"/>
</dbReference>
<comment type="caution">
    <text evidence="1">The sequence shown here is derived from an EMBL/GenBank/DDBJ whole genome shotgun (WGS) entry which is preliminary data.</text>
</comment>
<reference evidence="1" key="1">
    <citation type="journal article" date="2014" name="Front. Microbiol.">
        <title>High frequency of phylogenetically diverse reductive dehalogenase-homologous genes in deep subseafloor sedimentary metagenomes.</title>
        <authorList>
            <person name="Kawai M."/>
            <person name="Futagami T."/>
            <person name="Toyoda A."/>
            <person name="Takaki Y."/>
            <person name="Nishi S."/>
            <person name="Hori S."/>
            <person name="Arai W."/>
            <person name="Tsubouchi T."/>
            <person name="Morono Y."/>
            <person name="Uchiyama I."/>
            <person name="Ito T."/>
            <person name="Fujiyama A."/>
            <person name="Inagaki F."/>
            <person name="Takami H."/>
        </authorList>
    </citation>
    <scope>NUCLEOTIDE SEQUENCE</scope>
    <source>
        <strain evidence="1">Expedition CK06-06</strain>
    </source>
</reference>